<dbReference type="SMART" id="SM00911">
    <property type="entry name" value="HWE_HK"/>
    <property type="match status" value="1"/>
</dbReference>
<keyword evidence="11" id="KW-1185">Reference proteome</keyword>
<organism evidence="10 11">
    <name type="scientific">Streptococcus merionis</name>
    <dbReference type="NCBI Taxonomy" id="400065"/>
    <lineage>
        <taxon>Bacteria</taxon>
        <taxon>Bacillati</taxon>
        <taxon>Bacillota</taxon>
        <taxon>Bacilli</taxon>
        <taxon>Lactobacillales</taxon>
        <taxon>Streptococcaceae</taxon>
        <taxon>Streptococcus</taxon>
    </lineage>
</organism>
<dbReference type="InterPro" id="IPR005467">
    <property type="entry name" value="His_kinase_dom"/>
</dbReference>
<gene>
    <name evidence="10" type="primary">pdtaS</name>
    <name evidence="10" type="ORF">SAMEA4412692_00337</name>
</gene>
<dbReference type="AlphaFoldDB" id="A0A239SN65"/>
<dbReference type="KEGG" id="smen:SAMEA4412692_0337"/>
<dbReference type="GO" id="GO:0004673">
    <property type="term" value="F:protein histidine kinase activity"/>
    <property type="evidence" value="ECO:0007669"/>
    <property type="project" value="UniProtKB-EC"/>
</dbReference>
<dbReference type="GO" id="GO:0000160">
    <property type="term" value="P:phosphorelay signal transduction system"/>
    <property type="evidence" value="ECO:0007669"/>
    <property type="project" value="UniProtKB-KW"/>
</dbReference>
<dbReference type="PANTHER" id="PTHR41523">
    <property type="entry name" value="TWO-COMPONENT SYSTEM SENSOR PROTEIN"/>
    <property type="match status" value="1"/>
</dbReference>
<keyword evidence="6 10" id="KW-0418">Kinase</keyword>
<dbReference type="eggNOG" id="COG3920">
    <property type="taxonomic scope" value="Bacteria"/>
</dbReference>
<comment type="catalytic activity">
    <reaction evidence="1">
        <text>ATP + protein L-histidine = ADP + protein N-phospho-L-histidine.</text>
        <dbReference type="EC" id="2.7.13.3"/>
    </reaction>
</comment>
<keyword evidence="8" id="KW-0902">Two-component regulatory system</keyword>
<keyword evidence="3" id="KW-0597">Phosphoprotein</keyword>
<dbReference type="GO" id="GO:0005524">
    <property type="term" value="F:ATP binding"/>
    <property type="evidence" value="ECO:0007669"/>
    <property type="project" value="UniProtKB-KW"/>
</dbReference>
<evidence type="ECO:0000256" key="2">
    <source>
        <dbReference type="ARBA" id="ARBA00012438"/>
    </source>
</evidence>
<dbReference type="Pfam" id="PF07568">
    <property type="entry name" value="HisKA_2"/>
    <property type="match status" value="1"/>
</dbReference>
<evidence type="ECO:0000259" key="9">
    <source>
        <dbReference type="PROSITE" id="PS50109"/>
    </source>
</evidence>
<dbReference type="Proteomes" id="UP000215185">
    <property type="component" value="Chromosome 1"/>
</dbReference>
<dbReference type="EC" id="2.7.13.3" evidence="2"/>
<evidence type="ECO:0000256" key="1">
    <source>
        <dbReference type="ARBA" id="ARBA00000085"/>
    </source>
</evidence>
<dbReference type="OrthoDB" id="9767435at2"/>
<dbReference type="PANTHER" id="PTHR41523:SF8">
    <property type="entry name" value="ETHYLENE RESPONSE SENSOR PROTEIN"/>
    <property type="match status" value="1"/>
</dbReference>
<proteinExistence type="predicted"/>
<dbReference type="PROSITE" id="PS50109">
    <property type="entry name" value="HIS_KIN"/>
    <property type="match status" value="1"/>
</dbReference>
<evidence type="ECO:0000256" key="3">
    <source>
        <dbReference type="ARBA" id="ARBA00022553"/>
    </source>
</evidence>
<name>A0A239SN65_9STRE</name>
<dbReference type="InterPro" id="IPR036890">
    <property type="entry name" value="HATPase_C_sf"/>
</dbReference>
<keyword evidence="4 10" id="KW-0808">Transferase</keyword>
<evidence type="ECO:0000256" key="4">
    <source>
        <dbReference type="ARBA" id="ARBA00022679"/>
    </source>
</evidence>
<dbReference type="Gene3D" id="3.30.450.280">
    <property type="entry name" value="GAF domain"/>
    <property type="match status" value="1"/>
</dbReference>
<accession>A0A239SN65</accession>
<dbReference type="Pfam" id="PF12282">
    <property type="entry name" value="GAF_PdtaS"/>
    <property type="match status" value="1"/>
</dbReference>
<sequence>MKYREKIKKLCQEQTNLSDEDIDMLIEQADLLMKSSDYASEDVFIDVQNIYSEHATVIFHKKPQTKGSLYEKSVVGSVAYLQNEPGVIRTLQTGAPSIGLSALSQEGIPIEQTVLPIKREGRVIATLILEKDASEHLPTQFSLKTTELGHYEVDDVCLEVDSEQFSLLKYMDDAVLFFDDEGFLTYFNPSAAELYRKKLRYMDSIEGMHYDNLVLGNIRFEDIYKESQNLKKSYSTLSEVQYGVSYFAIKQYVVRDSRSLIMIYKDISDVKQMESLMLMKETTIHEMNHRVKNNLQTVVSLLRLQAQRSPSKAVKKDLTDSVNRVLSIAMTHELLSSQQQDEVSIEHLLRGVVENVQSYFKGHGAISLTYHLDPNLYLDSNRATALALIVNELLQNSYDHAFETIKQKNPEIHLQIVTEDDIIKVRVADNGNGYDTSRSFDDHLGLMIVERFVKSKLSGKLSIYSNDKGTETTITFKKFKD</sequence>
<dbReference type="EMBL" id="LT906439">
    <property type="protein sequence ID" value="SNU86692.1"/>
    <property type="molecule type" value="Genomic_DNA"/>
</dbReference>
<evidence type="ECO:0000256" key="6">
    <source>
        <dbReference type="ARBA" id="ARBA00022777"/>
    </source>
</evidence>
<evidence type="ECO:0000313" key="11">
    <source>
        <dbReference type="Proteomes" id="UP000215185"/>
    </source>
</evidence>
<reference evidence="10 11" key="1">
    <citation type="submission" date="2017-06" db="EMBL/GenBank/DDBJ databases">
        <authorList>
            <consortium name="Pathogen Informatics"/>
        </authorList>
    </citation>
    <scope>NUCLEOTIDE SEQUENCE [LARGE SCALE GENOMIC DNA]</scope>
    <source>
        <strain evidence="10 11">NCTC13788</strain>
    </source>
</reference>
<dbReference type="SUPFAM" id="SSF55874">
    <property type="entry name" value="ATPase domain of HSP90 chaperone/DNA topoisomerase II/histidine kinase"/>
    <property type="match status" value="1"/>
</dbReference>
<dbReference type="STRING" id="1123308.GCA_000380085_01325"/>
<evidence type="ECO:0000256" key="7">
    <source>
        <dbReference type="ARBA" id="ARBA00022840"/>
    </source>
</evidence>
<dbReference type="InterPro" id="IPR003594">
    <property type="entry name" value="HATPase_dom"/>
</dbReference>
<dbReference type="Pfam" id="PF02518">
    <property type="entry name" value="HATPase_c"/>
    <property type="match status" value="1"/>
</dbReference>
<keyword evidence="5" id="KW-0547">Nucleotide-binding</keyword>
<evidence type="ECO:0000256" key="5">
    <source>
        <dbReference type="ARBA" id="ARBA00022741"/>
    </source>
</evidence>
<dbReference type="InterPro" id="IPR011102">
    <property type="entry name" value="Sig_transdc_His_kinase_HWE"/>
</dbReference>
<evidence type="ECO:0000313" key="10">
    <source>
        <dbReference type="EMBL" id="SNU86692.1"/>
    </source>
</evidence>
<dbReference type="InterPro" id="IPR038424">
    <property type="entry name" value="H_kinase_PdtaS_GAF_sf"/>
</dbReference>
<keyword evidence="7" id="KW-0067">ATP-binding</keyword>
<evidence type="ECO:0000256" key="8">
    <source>
        <dbReference type="ARBA" id="ARBA00023012"/>
    </source>
</evidence>
<dbReference type="Gene3D" id="3.30.450.20">
    <property type="entry name" value="PAS domain"/>
    <property type="match status" value="1"/>
</dbReference>
<dbReference type="Gene3D" id="3.30.565.10">
    <property type="entry name" value="Histidine kinase-like ATPase, C-terminal domain"/>
    <property type="match status" value="1"/>
</dbReference>
<dbReference type="InterPro" id="IPR022066">
    <property type="entry name" value="PdtaS_GAF"/>
</dbReference>
<dbReference type="InterPro" id="IPR011495">
    <property type="entry name" value="Sig_transdc_His_kin_sub2_dim/P"/>
</dbReference>
<protein>
    <recommendedName>
        <fullName evidence="2">histidine kinase</fullName>
        <ecNumber evidence="2">2.7.13.3</ecNumber>
    </recommendedName>
</protein>
<feature type="domain" description="Histidine kinase" evidence="9">
    <location>
        <begin position="286"/>
        <end position="480"/>
    </location>
</feature>